<dbReference type="Proteomes" id="UP000683360">
    <property type="component" value="Unassembled WGS sequence"/>
</dbReference>
<dbReference type="AlphaFoldDB" id="A0A8S3RAP8"/>
<reference evidence="1" key="1">
    <citation type="submission" date="2021-03" db="EMBL/GenBank/DDBJ databases">
        <authorList>
            <person name="Bekaert M."/>
        </authorList>
    </citation>
    <scope>NUCLEOTIDE SEQUENCE</scope>
</reference>
<accession>A0A8S3RAP8</accession>
<proteinExistence type="predicted"/>
<protein>
    <submittedName>
        <fullName evidence="1">Uncharacterized protein</fullName>
    </submittedName>
</protein>
<evidence type="ECO:0000313" key="1">
    <source>
        <dbReference type="EMBL" id="CAG2206435.1"/>
    </source>
</evidence>
<sequence>MEDDISKQDLGQCFADFQDIGGRFRDEKKELNNQMDQVFGFQSKYHHLHKMVYLSNKKDVDKVFEDVRYAVYNAARKMDNWGKAFPLKWILLEHLIEINKNAGKHFINFYDMSEMAKHPDINILKEEDLLLFLRFQHNWLADAFRCLVSDRVENSKLYHLEDWTWFKRHGKISELLITELFKSKDGIQIVGQTDNLNRVMEKLDILVKIENSSYYIMPSMMPSSTFDDVCAKFGIIDGKCKRTSWLCFKFEFLPPSFFNHLSAWFIRNYNPSKVDNDTALYRGICLFDIARSACEKILVTMSTDTIALQVVSFSAQQGFGSMCSDIYSKVKQLIEEIKEKYQVKISSKLHFKCSDGDYYKDTFEYDTLTNNQECFCPQHQTAHLSEQIYSPWMDNEVCF</sequence>
<comment type="caution">
    <text evidence="1">The sequence shown here is derived from an EMBL/GenBank/DDBJ whole genome shotgun (WGS) entry which is preliminary data.</text>
</comment>
<dbReference type="OrthoDB" id="6176977at2759"/>
<organism evidence="1 2">
    <name type="scientific">Mytilus edulis</name>
    <name type="common">Blue mussel</name>
    <dbReference type="NCBI Taxonomy" id="6550"/>
    <lineage>
        <taxon>Eukaryota</taxon>
        <taxon>Metazoa</taxon>
        <taxon>Spiralia</taxon>
        <taxon>Lophotrochozoa</taxon>
        <taxon>Mollusca</taxon>
        <taxon>Bivalvia</taxon>
        <taxon>Autobranchia</taxon>
        <taxon>Pteriomorphia</taxon>
        <taxon>Mytilida</taxon>
        <taxon>Mytiloidea</taxon>
        <taxon>Mytilidae</taxon>
        <taxon>Mytilinae</taxon>
        <taxon>Mytilus</taxon>
    </lineage>
</organism>
<name>A0A8S3RAP8_MYTED</name>
<keyword evidence="2" id="KW-1185">Reference proteome</keyword>
<dbReference type="EMBL" id="CAJPWZ010001046">
    <property type="protein sequence ID" value="CAG2206435.1"/>
    <property type="molecule type" value="Genomic_DNA"/>
</dbReference>
<gene>
    <name evidence="1" type="ORF">MEDL_20638</name>
</gene>
<evidence type="ECO:0000313" key="2">
    <source>
        <dbReference type="Proteomes" id="UP000683360"/>
    </source>
</evidence>